<proteinExistence type="predicted"/>
<evidence type="ECO:0000313" key="1">
    <source>
        <dbReference type="EMBL" id="MPN06123.1"/>
    </source>
</evidence>
<protein>
    <submittedName>
        <fullName evidence="1">Uncharacterized protein</fullName>
    </submittedName>
</protein>
<name>A0A645F0D6_9ZZZZ</name>
<comment type="caution">
    <text evidence="1">The sequence shown here is derived from an EMBL/GenBank/DDBJ whole genome shotgun (WGS) entry which is preliminary data.</text>
</comment>
<sequence length="129" mass="14967">MSEITHIATPFNQLNDVKSIFRFHHVRHLLGITQGKCHIGKLGNQLRTGHKSQFTPFHGRRIFRMQQSQGGKLSFSTVYLIGIFTQPFLHLVNLLQGNFGLRRDDLHFQCGGYKRKTVLWQAVVIFPYF</sequence>
<dbReference type="EMBL" id="VSSQ01052015">
    <property type="protein sequence ID" value="MPN06123.1"/>
    <property type="molecule type" value="Genomic_DNA"/>
</dbReference>
<dbReference type="AlphaFoldDB" id="A0A645F0D6"/>
<organism evidence="1">
    <name type="scientific">bioreactor metagenome</name>
    <dbReference type="NCBI Taxonomy" id="1076179"/>
    <lineage>
        <taxon>unclassified sequences</taxon>
        <taxon>metagenomes</taxon>
        <taxon>ecological metagenomes</taxon>
    </lineage>
</organism>
<reference evidence="1" key="1">
    <citation type="submission" date="2019-08" db="EMBL/GenBank/DDBJ databases">
        <authorList>
            <person name="Kucharzyk K."/>
            <person name="Murdoch R.W."/>
            <person name="Higgins S."/>
            <person name="Loffler F."/>
        </authorList>
    </citation>
    <scope>NUCLEOTIDE SEQUENCE</scope>
</reference>
<accession>A0A645F0D6</accession>
<gene>
    <name evidence="1" type="ORF">SDC9_153378</name>
</gene>